<dbReference type="CDD" id="cd00483">
    <property type="entry name" value="HPPK"/>
    <property type="match status" value="1"/>
</dbReference>
<dbReference type="Pfam" id="PF01288">
    <property type="entry name" value="HPPK"/>
    <property type="match status" value="1"/>
</dbReference>
<dbReference type="PROSITE" id="PS00794">
    <property type="entry name" value="HPPK"/>
    <property type="match status" value="1"/>
</dbReference>
<protein>
    <recommendedName>
        <fullName evidence="4">2-amino-4-hydroxy-6-hydroxymethyldihydropteridine pyrophosphokinase</fullName>
        <ecNumber evidence="3">2.7.6.3</ecNumber>
    </recommendedName>
    <alternativeName>
        <fullName evidence="11">6-hydroxymethyl-7,8-dihydropterin pyrophosphokinase</fullName>
    </alternativeName>
    <alternativeName>
        <fullName evidence="12">7,8-dihydro-6-hydroxymethylpterin-pyrophosphokinase</fullName>
    </alternativeName>
</protein>
<dbReference type="EMBL" id="AP029612">
    <property type="protein sequence ID" value="BFG69277.1"/>
    <property type="molecule type" value="Genomic_DNA"/>
</dbReference>
<organism evidence="14">
    <name type="scientific">Sediminibacterium sp. KACHI17</name>
    <dbReference type="NCBI Taxonomy" id="1751071"/>
    <lineage>
        <taxon>Bacteria</taxon>
        <taxon>Pseudomonadati</taxon>
        <taxon>Bacteroidota</taxon>
        <taxon>Chitinophagia</taxon>
        <taxon>Chitinophagales</taxon>
        <taxon>Chitinophagaceae</taxon>
        <taxon>Sediminibacterium</taxon>
    </lineage>
</organism>
<dbReference type="Gene3D" id="3.30.70.560">
    <property type="entry name" value="7,8-Dihydro-6-hydroxymethylpterin-pyrophosphokinase HPPK"/>
    <property type="match status" value="1"/>
</dbReference>
<accession>A0AAT9GF86</accession>
<sequence>MNTAYLLTGGNMGNRLNNLQQAAELIQQNCGKIVARSSIYETEAWGKTDQPAFLNQALQITTSLSPDVLMQTLLDIESTMGRIRTVKMGPRIIDLDILLINDLIQHSPILTIPHPALPLRRFALLPLAEIAPELIHPTEKKSILELLQTCPDTLNVQKK</sequence>
<evidence type="ECO:0000259" key="13">
    <source>
        <dbReference type="PROSITE" id="PS00794"/>
    </source>
</evidence>
<evidence type="ECO:0000256" key="12">
    <source>
        <dbReference type="ARBA" id="ARBA00033413"/>
    </source>
</evidence>
<evidence type="ECO:0000256" key="10">
    <source>
        <dbReference type="ARBA" id="ARBA00029409"/>
    </source>
</evidence>
<dbReference type="AlphaFoldDB" id="A0AAT9GF86"/>
<evidence type="ECO:0000256" key="11">
    <source>
        <dbReference type="ARBA" id="ARBA00029766"/>
    </source>
</evidence>
<evidence type="ECO:0000256" key="9">
    <source>
        <dbReference type="ARBA" id="ARBA00022909"/>
    </source>
</evidence>
<gene>
    <name evidence="14" type="primary">folK</name>
    <name evidence="14" type="ORF">KACHI17_01580</name>
</gene>
<evidence type="ECO:0000256" key="6">
    <source>
        <dbReference type="ARBA" id="ARBA00022741"/>
    </source>
</evidence>
<dbReference type="InterPro" id="IPR000550">
    <property type="entry name" value="Hppk"/>
</dbReference>
<evidence type="ECO:0000256" key="2">
    <source>
        <dbReference type="ARBA" id="ARBA00005810"/>
    </source>
</evidence>
<dbReference type="GO" id="GO:0005524">
    <property type="term" value="F:ATP binding"/>
    <property type="evidence" value="ECO:0007669"/>
    <property type="project" value="UniProtKB-KW"/>
</dbReference>
<evidence type="ECO:0000256" key="7">
    <source>
        <dbReference type="ARBA" id="ARBA00022777"/>
    </source>
</evidence>
<proteinExistence type="inferred from homology"/>
<dbReference type="PANTHER" id="PTHR43071:SF1">
    <property type="entry name" value="2-AMINO-4-HYDROXY-6-HYDROXYMETHYLDIHYDROPTERIDINE PYROPHOSPHOKINASE"/>
    <property type="match status" value="1"/>
</dbReference>
<feature type="domain" description="7,8-dihydro-6-hydroxymethylpterin-pyrophosphokinase" evidence="13">
    <location>
        <begin position="87"/>
        <end position="98"/>
    </location>
</feature>
<evidence type="ECO:0000256" key="4">
    <source>
        <dbReference type="ARBA" id="ARBA00016218"/>
    </source>
</evidence>
<name>A0AAT9GF86_9BACT</name>
<dbReference type="RefSeq" id="WP_353549606.1">
    <property type="nucleotide sequence ID" value="NZ_AP029612.1"/>
</dbReference>
<dbReference type="PANTHER" id="PTHR43071">
    <property type="entry name" value="2-AMINO-4-HYDROXY-6-HYDROXYMETHYLDIHYDROPTERIDINE PYROPHOSPHOKINASE"/>
    <property type="match status" value="1"/>
</dbReference>
<keyword evidence="8" id="KW-0067">ATP-binding</keyword>
<keyword evidence="6" id="KW-0547">Nucleotide-binding</keyword>
<evidence type="ECO:0000256" key="3">
    <source>
        <dbReference type="ARBA" id="ARBA00013253"/>
    </source>
</evidence>
<keyword evidence="9" id="KW-0289">Folate biosynthesis</keyword>
<dbReference type="NCBIfam" id="TIGR01498">
    <property type="entry name" value="folK"/>
    <property type="match status" value="1"/>
</dbReference>
<comment type="pathway">
    <text evidence="1">Cofactor biosynthesis; tetrahydrofolate biosynthesis; 2-amino-4-hydroxy-6-hydroxymethyl-7,8-dihydropteridine diphosphate from 7,8-dihydroneopterin triphosphate: step 4/4.</text>
</comment>
<dbReference type="SUPFAM" id="SSF55083">
    <property type="entry name" value="6-hydroxymethyl-7,8-dihydropterin pyrophosphokinase, HPPK"/>
    <property type="match status" value="1"/>
</dbReference>
<reference evidence="14" key="1">
    <citation type="submission" date="2024-02" db="EMBL/GenBank/DDBJ databases">
        <title>Sediminibacterium planktonica sp. nov. and Sediminibacterium longus sp. nov., isolated from surface lake and river water.</title>
        <authorList>
            <person name="Watanabe K."/>
            <person name="Takemine S."/>
            <person name="Ishii Y."/>
            <person name="Ogata Y."/>
            <person name="Shindo C."/>
            <person name="Suda W."/>
        </authorList>
    </citation>
    <scope>NUCLEOTIDE SEQUENCE</scope>
    <source>
        <strain evidence="14">KACHI17</strain>
    </source>
</reference>
<dbReference type="GO" id="GO:0003848">
    <property type="term" value="F:2-amino-4-hydroxy-6-hydroxymethyldihydropteridine diphosphokinase activity"/>
    <property type="evidence" value="ECO:0007669"/>
    <property type="project" value="UniProtKB-EC"/>
</dbReference>
<dbReference type="GO" id="GO:0016301">
    <property type="term" value="F:kinase activity"/>
    <property type="evidence" value="ECO:0007669"/>
    <property type="project" value="UniProtKB-KW"/>
</dbReference>
<evidence type="ECO:0000313" key="14">
    <source>
        <dbReference type="EMBL" id="BFG69277.1"/>
    </source>
</evidence>
<evidence type="ECO:0000256" key="8">
    <source>
        <dbReference type="ARBA" id="ARBA00022840"/>
    </source>
</evidence>
<dbReference type="InterPro" id="IPR035907">
    <property type="entry name" value="Hppk_sf"/>
</dbReference>
<keyword evidence="5" id="KW-0808">Transferase</keyword>
<dbReference type="EC" id="2.7.6.3" evidence="3"/>
<evidence type="ECO:0000256" key="1">
    <source>
        <dbReference type="ARBA" id="ARBA00005051"/>
    </source>
</evidence>
<evidence type="ECO:0000256" key="5">
    <source>
        <dbReference type="ARBA" id="ARBA00022679"/>
    </source>
</evidence>
<comment type="function">
    <text evidence="10">Catalyzes the transfer of pyrophosphate from adenosine triphosphate (ATP) to 6-hydroxymethyl-7,8-dihydropterin, an enzymatic step in folate biosynthesis pathway.</text>
</comment>
<comment type="similarity">
    <text evidence="2">Belongs to the HPPK family.</text>
</comment>
<keyword evidence="7" id="KW-0418">Kinase</keyword>
<dbReference type="GO" id="GO:0046656">
    <property type="term" value="P:folic acid biosynthetic process"/>
    <property type="evidence" value="ECO:0007669"/>
    <property type="project" value="UniProtKB-KW"/>
</dbReference>